<dbReference type="AlphaFoldDB" id="A0A1U7J5Q8"/>
<evidence type="ECO:0000259" key="1">
    <source>
        <dbReference type="Pfam" id="PF18480"/>
    </source>
</evidence>
<accession>A0A1U7J5Q8</accession>
<dbReference type="OrthoDB" id="27473at2"/>
<keyword evidence="3" id="KW-1185">Reference proteome</keyword>
<dbReference type="Pfam" id="PF18480">
    <property type="entry name" value="DUF5615"/>
    <property type="match status" value="1"/>
</dbReference>
<protein>
    <recommendedName>
        <fullName evidence="1">DUF5615 domain-containing protein</fullName>
    </recommendedName>
</protein>
<dbReference type="InterPro" id="IPR041049">
    <property type="entry name" value="DUF5615"/>
</dbReference>
<reference evidence="2 3" key="1">
    <citation type="submission" date="2016-11" db="EMBL/GenBank/DDBJ databases">
        <title>Draft Genome Sequences of Nine Cyanobacterial Strains from Diverse Habitats.</title>
        <authorList>
            <person name="Zhu T."/>
            <person name="Hou S."/>
            <person name="Lu X."/>
            <person name="Hess W.R."/>
        </authorList>
    </citation>
    <scope>NUCLEOTIDE SEQUENCE [LARGE SCALE GENOMIC DNA]</scope>
    <source>
        <strain evidence="2 3">NIES-30</strain>
    </source>
</reference>
<dbReference type="STRING" id="549789.NIES30_11585"/>
<gene>
    <name evidence="2" type="ORF">NIES30_11585</name>
</gene>
<feature type="domain" description="DUF5615" evidence="1">
    <location>
        <begin position="1"/>
        <end position="110"/>
    </location>
</feature>
<proteinExistence type="predicted"/>
<dbReference type="EMBL" id="MRCG01000007">
    <property type="protein sequence ID" value="OKH48130.1"/>
    <property type="molecule type" value="Genomic_DNA"/>
</dbReference>
<dbReference type="RefSeq" id="WP_073608584.1">
    <property type="nucleotide sequence ID" value="NZ_MRCG01000007.1"/>
</dbReference>
<evidence type="ECO:0000313" key="2">
    <source>
        <dbReference type="EMBL" id="OKH48130.1"/>
    </source>
</evidence>
<sequence length="124" mass="13421">MKLLLDQGFPRSAAGLLRDAGVNTVHVGEIGMAEADDVDIIQTAKLEDRVIATLDADFHALLALSEALSPSVIRIRIERLRAQALTDLLLMTIAECSGELEQGAAITVEPGRIRTRRLPLVPKI</sequence>
<dbReference type="Proteomes" id="UP000185557">
    <property type="component" value="Unassembled WGS sequence"/>
</dbReference>
<organism evidence="2 3">
    <name type="scientific">Phormidium tenue NIES-30</name>
    <dbReference type="NCBI Taxonomy" id="549789"/>
    <lineage>
        <taxon>Bacteria</taxon>
        <taxon>Bacillati</taxon>
        <taxon>Cyanobacteriota</taxon>
        <taxon>Cyanophyceae</taxon>
        <taxon>Oscillatoriophycideae</taxon>
        <taxon>Oscillatoriales</taxon>
        <taxon>Oscillatoriaceae</taxon>
        <taxon>Phormidium</taxon>
    </lineage>
</organism>
<name>A0A1U7J5Q8_9CYAN</name>
<comment type="caution">
    <text evidence="2">The sequence shown here is derived from an EMBL/GenBank/DDBJ whole genome shotgun (WGS) entry which is preliminary data.</text>
</comment>
<evidence type="ECO:0000313" key="3">
    <source>
        <dbReference type="Proteomes" id="UP000185557"/>
    </source>
</evidence>